<dbReference type="WBParaSite" id="PS1159_v2.g14636.t1">
    <property type="protein sequence ID" value="PS1159_v2.g14636.t1"/>
    <property type="gene ID" value="PS1159_v2.g14636"/>
</dbReference>
<dbReference type="Proteomes" id="UP000887580">
    <property type="component" value="Unplaced"/>
</dbReference>
<proteinExistence type="predicted"/>
<sequence length="226" mass="25633">MSSWEQTFPQHPDDNPSAFFLSSFDREVEGDGKELLSAILQLKHVFGSKTVSNVIFMICETSADDPLESMIFDLTFKPVLKLSQVTKEKAHAKIKEDTFKELDHIYAIAQCLPPLSAPLLNFQLRYKLNASGTCFYSFSFFIGKENAPLNESFVLIQVNPLVHLLYGFGADDLAVAMKLSRCERFHIWLHSKLIKSISEIDSQIAEYERSGLIDETIFDLIKSIDD</sequence>
<evidence type="ECO:0000313" key="2">
    <source>
        <dbReference type="WBParaSite" id="PS1159_v2.g14636.t1"/>
    </source>
</evidence>
<evidence type="ECO:0000313" key="1">
    <source>
        <dbReference type="Proteomes" id="UP000887580"/>
    </source>
</evidence>
<accession>A0AC35F7Q5</accession>
<organism evidence="1 2">
    <name type="scientific">Panagrolaimus sp. PS1159</name>
    <dbReference type="NCBI Taxonomy" id="55785"/>
    <lineage>
        <taxon>Eukaryota</taxon>
        <taxon>Metazoa</taxon>
        <taxon>Ecdysozoa</taxon>
        <taxon>Nematoda</taxon>
        <taxon>Chromadorea</taxon>
        <taxon>Rhabditida</taxon>
        <taxon>Tylenchina</taxon>
        <taxon>Panagrolaimomorpha</taxon>
        <taxon>Panagrolaimoidea</taxon>
        <taxon>Panagrolaimidae</taxon>
        <taxon>Panagrolaimus</taxon>
    </lineage>
</organism>
<protein>
    <submittedName>
        <fullName evidence="2">Uncharacterized protein</fullName>
    </submittedName>
</protein>
<reference evidence="2" key="1">
    <citation type="submission" date="2022-11" db="UniProtKB">
        <authorList>
            <consortium name="WormBaseParasite"/>
        </authorList>
    </citation>
    <scope>IDENTIFICATION</scope>
</reference>
<name>A0AC35F7Q5_9BILA</name>